<dbReference type="EMBL" id="CU466930">
    <property type="protein sequence ID" value="CAO80782.1"/>
    <property type="molecule type" value="Genomic_DNA"/>
</dbReference>
<feature type="compositionally biased region" description="Polar residues" evidence="8">
    <location>
        <begin position="715"/>
        <end position="727"/>
    </location>
</feature>
<evidence type="ECO:0000256" key="5">
    <source>
        <dbReference type="ARBA" id="ARBA00022839"/>
    </source>
</evidence>
<dbReference type="GO" id="GO:0008859">
    <property type="term" value="F:exoribonuclease II activity"/>
    <property type="evidence" value="ECO:0007669"/>
    <property type="project" value="UniProtKB-UniRule"/>
</dbReference>
<evidence type="ECO:0000256" key="2">
    <source>
        <dbReference type="ARBA" id="ARBA00022490"/>
    </source>
</evidence>
<dbReference type="AlphaFoldDB" id="B0VHG7"/>
<evidence type="ECO:0000313" key="10">
    <source>
        <dbReference type="EMBL" id="CAO80782.1"/>
    </source>
</evidence>
<dbReference type="InterPro" id="IPR040476">
    <property type="entry name" value="CSD2"/>
</dbReference>
<dbReference type="SUPFAM" id="SSF50249">
    <property type="entry name" value="Nucleic acid-binding proteins"/>
    <property type="match status" value="3"/>
</dbReference>
<dbReference type="InterPro" id="IPR011805">
    <property type="entry name" value="RNase_R"/>
</dbReference>
<gene>
    <name evidence="7" type="primary">rnr</name>
    <name evidence="10" type="ordered locus">CLOAM0909</name>
</gene>
<evidence type="ECO:0000259" key="9">
    <source>
        <dbReference type="PROSITE" id="PS50126"/>
    </source>
</evidence>
<evidence type="ECO:0000256" key="7">
    <source>
        <dbReference type="HAMAP-Rule" id="MF_01895"/>
    </source>
</evidence>
<dbReference type="InterPro" id="IPR003029">
    <property type="entry name" value="S1_domain"/>
</dbReference>
<dbReference type="InterPro" id="IPR001900">
    <property type="entry name" value="RNase_II/R"/>
</dbReference>
<dbReference type="SMART" id="SM00955">
    <property type="entry name" value="RNB"/>
    <property type="match status" value="1"/>
</dbReference>
<comment type="function">
    <text evidence="7">3'-5' exoribonuclease that releases 5'-nucleoside monophosphates and is involved in maturation of structured RNAs.</text>
</comment>
<dbReference type="KEGG" id="caci:CLOAM0909"/>
<proteinExistence type="inferred from homology"/>
<sequence length="763" mass="88042">MNYNELKQAILEYFQKYPHTGLSYNEIVNTFQLNKAEKALLSGILSGLMEEGILTKDRKKYHLQKMPKAKQPSPTPNPKLLQGIFDATPLSRGFSYAFIRTPEKDYYVDAEDILNAFHNDIVAFEPKYRKGHQDSAIIRKVVKRSTEQFVGELIRRNGFSTFICSNPKVFRWFFVSDPAQGENGDKVVLKVTNWGNPQMGKVPVGKVIEILGKSGEPEVELLAVIRQYNLPLEFPEDVIAEANLLSAEIKPEDYRNRRDLRNLYSFTIDPITAKDFDDAIAVEKTSKGWRLYVHIADVAHYLSVEGAIFQEASKRGNSFYFPKRVIPMLPERLSNLICSLRPEEEKLCLTVQTDFDRKGQIIEQQIYESVICSQSRLNYDEVDELFAGKKTDIPIPLQDILLEARALSRLLTEKRMNAGYIFFDLPEIEYEYDENGFLKCLTLAEETESHKIIENFMLVANEFVATRLSQTAPATIYRIHNDPDFNKLERLIELLSYYGVKWVMYENLNKSIQYLLNSFPNEAYHKVFDRILLRSMKKARYSTEHIHHFALAMENYTHFTSPIRRLCDLVVHYLCKTWLCHTSNQKFTPSQLKHFAEVASEQEIQADQSERDIEMVYSLALMREKEGELYEGMVISVNSRGLIVQLEEIPVTGVIKEISLGEGNWEYLEREMRYINRRTHKYYQLMDTLTVIIGYVEDDIYLFPIPETLRHNVSKTKSSLSHKSASQKPKPSGRTGSPSSKRTGRTRSPSSKSSKSSTTRGNK</sequence>
<evidence type="ECO:0000256" key="1">
    <source>
        <dbReference type="ARBA" id="ARBA00001849"/>
    </source>
</evidence>
<dbReference type="GO" id="GO:0003723">
    <property type="term" value="F:RNA binding"/>
    <property type="evidence" value="ECO:0007669"/>
    <property type="project" value="UniProtKB-UniRule"/>
</dbReference>
<dbReference type="eggNOG" id="COG0557">
    <property type="taxonomic scope" value="Bacteria"/>
</dbReference>
<feature type="region of interest" description="Disordered" evidence="8">
    <location>
        <begin position="714"/>
        <end position="763"/>
    </location>
</feature>
<dbReference type="NCBIfam" id="TIGR00358">
    <property type="entry name" value="3_prime_RNase"/>
    <property type="match status" value="1"/>
</dbReference>
<dbReference type="PANTHER" id="PTHR23355">
    <property type="entry name" value="RIBONUCLEASE"/>
    <property type="match status" value="1"/>
</dbReference>
<evidence type="ECO:0000256" key="4">
    <source>
        <dbReference type="ARBA" id="ARBA00022801"/>
    </source>
</evidence>
<feature type="compositionally biased region" description="Low complexity" evidence="8">
    <location>
        <begin position="728"/>
        <end position="763"/>
    </location>
</feature>
<keyword evidence="2 7" id="KW-0963">Cytoplasm</keyword>
<feature type="domain" description="S1 motif" evidence="9">
    <location>
        <begin position="627"/>
        <end position="723"/>
    </location>
</feature>
<reference evidence="10 11" key="1">
    <citation type="journal article" date="2008" name="J. Bacteriol.">
        <title>'Candidatus Cloacamonas acidaminovorans': genome sequence reconstruction provides a first glimpse of a new bacterial division.</title>
        <authorList>
            <person name="Pelletier E."/>
            <person name="Kreimeyer A."/>
            <person name="Bocs S."/>
            <person name="Rouy Z."/>
            <person name="Gyapay G."/>
            <person name="Chouari R."/>
            <person name="Riviere D."/>
            <person name="Ganesan A."/>
            <person name="Daegelen P."/>
            <person name="Sghir A."/>
            <person name="Cohen G.N."/>
            <person name="Medigue C."/>
            <person name="Weissenbach J."/>
            <person name="Le Paslier D."/>
        </authorList>
    </citation>
    <scope>NUCLEOTIDE SEQUENCE [LARGE SCALE GENOMIC DNA]</scope>
    <source>
        <strain evidence="11">Evry</strain>
    </source>
</reference>
<comment type="catalytic activity">
    <reaction evidence="1 7">
        <text>Exonucleolytic cleavage in the 3'- to 5'-direction to yield nucleoside 5'-phosphates.</text>
        <dbReference type="EC" id="3.1.13.1"/>
    </reaction>
</comment>
<dbReference type="GO" id="GO:0005829">
    <property type="term" value="C:cytosol"/>
    <property type="evidence" value="ECO:0007669"/>
    <property type="project" value="TreeGrafter"/>
</dbReference>
<keyword evidence="3 7" id="KW-0540">Nuclease</keyword>
<dbReference type="InterPro" id="IPR004476">
    <property type="entry name" value="RNase_II/RNase_R"/>
</dbReference>
<keyword evidence="11" id="KW-1185">Reference proteome</keyword>
<accession>B0VHG7</accession>
<name>B0VHG7_CLOAI</name>
<dbReference type="OrthoDB" id="9764149at2"/>
<dbReference type="HAMAP" id="MF_01895">
    <property type="entry name" value="RNase_R"/>
    <property type="match status" value="1"/>
</dbReference>
<comment type="subcellular location">
    <subcellularLocation>
        <location evidence="7">Cytoplasm</location>
    </subcellularLocation>
</comment>
<evidence type="ECO:0000256" key="8">
    <source>
        <dbReference type="SAM" id="MobiDB-lite"/>
    </source>
</evidence>
<protein>
    <recommendedName>
        <fullName evidence="7">Ribonuclease R</fullName>
        <shortName evidence="7">RNase R</shortName>
        <ecNumber evidence="7">3.1.13.1</ecNumber>
    </recommendedName>
</protein>
<dbReference type="InterPro" id="IPR050180">
    <property type="entry name" value="RNR_Ribonuclease"/>
</dbReference>
<evidence type="ECO:0000256" key="6">
    <source>
        <dbReference type="ARBA" id="ARBA00022884"/>
    </source>
</evidence>
<dbReference type="GO" id="GO:0006402">
    <property type="term" value="P:mRNA catabolic process"/>
    <property type="evidence" value="ECO:0007669"/>
    <property type="project" value="TreeGrafter"/>
</dbReference>
<dbReference type="EC" id="3.1.13.1" evidence="7"/>
<dbReference type="InterPro" id="IPR012340">
    <property type="entry name" value="NA-bd_OB-fold"/>
</dbReference>
<dbReference type="STRING" id="459349.CLOAM0909"/>
<evidence type="ECO:0000256" key="3">
    <source>
        <dbReference type="ARBA" id="ARBA00022722"/>
    </source>
</evidence>
<dbReference type="PANTHER" id="PTHR23355:SF9">
    <property type="entry name" value="DIS3-LIKE EXONUCLEASE 2"/>
    <property type="match status" value="1"/>
</dbReference>
<dbReference type="Proteomes" id="UP000002019">
    <property type="component" value="Chromosome"/>
</dbReference>
<dbReference type="Pfam" id="PF17876">
    <property type="entry name" value="CSD2"/>
    <property type="match status" value="1"/>
</dbReference>
<dbReference type="Gene3D" id="2.40.50.140">
    <property type="entry name" value="Nucleic acid-binding proteins"/>
    <property type="match status" value="1"/>
</dbReference>
<organism evidence="10 11">
    <name type="scientific">Cloacimonas acidaminovorans (strain Evry)</name>
    <dbReference type="NCBI Taxonomy" id="459349"/>
    <lineage>
        <taxon>Bacteria</taxon>
        <taxon>Pseudomonadati</taxon>
        <taxon>Candidatus Cloacimonadota</taxon>
        <taxon>Candidatus Cloacimonadia</taxon>
        <taxon>Candidatus Cloacimonadales</taxon>
        <taxon>Candidatus Cloacimonadaceae</taxon>
        <taxon>Candidatus Cloacimonas</taxon>
    </lineage>
</organism>
<dbReference type="HOGENOM" id="CLU_002333_4_1_0"/>
<dbReference type="Pfam" id="PF00773">
    <property type="entry name" value="RNB"/>
    <property type="match status" value="1"/>
</dbReference>
<keyword evidence="5 7" id="KW-0269">Exonuclease</keyword>
<comment type="similarity">
    <text evidence="7">Belongs to the RNR ribonuclease family. RNase R subfamily.</text>
</comment>
<evidence type="ECO:0000313" key="11">
    <source>
        <dbReference type="Proteomes" id="UP000002019"/>
    </source>
</evidence>
<keyword evidence="4 7" id="KW-0378">Hydrolase</keyword>
<dbReference type="PROSITE" id="PS50126">
    <property type="entry name" value="S1"/>
    <property type="match status" value="1"/>
</dbReference>
<keyword evidence="6 7" id="KW-0694">RNA-binding</keyword>
<dbReference type="RefSeq" id="WP_015424640.1">
    <property type="nucleotide sequence ID" value="NC_020449.1"/>
</dbReference>